<dbReference type="EMBL" id="DSTT01000005">
    <property type="protein sequence ID" value="HFK24075.1"/>
    <property type="molecule type" value="Genomic_DNA"/>
</dbReference>
<dbReference type="NCBIfam" id="NF004042">
    <property type="entry name" value="PRK05550.1"/>
    <property type="match status" value="1"/>
</dbReference>
<evidence type="ECO:0000256" key="3">
    <source>
        <dbReference type="ARBA" id="ARBA00047806"/>
    </source>
</evidence>
<dbReference type="Gene3D" id="2.170.150.20">
    <property type="entry name" value="Peptide methionine sulfoxide reductase"/>
    <property type="match status" value="1"/>
</dbReference>
<feature type="active site" evidence="6">
    <location>
        <position position="137"/>
    </location>
</feature>
<evidence type="ECO:0000256" key="1">
    <source>
        <dbReference type="ARBA" id="ARBA00023002"/>
    </source>
</evidence>
<dbReference type="PANTHER" id="PTHR43774">
    <property type="entry name" value="PEPTIDE METHIONINE SULFOXIDE REDUCTASE"/>
    <property type="match status" value="1"/>
</dbReference>
<evidence type="ECO:0000256" key="6">
    <source>
        <dbReference type="HAMAP-Rule" id="MF_01401"/>
    </source>
</evidence>
<evidence type="ECO:0000259" key="7">
    <source>
        <dbReference type="PROSITE" id="PS51790"/>
    </source>
</evidence>
<comment type="catalytic activity">
    <reaction evidence="4">
        <text>L-methionyl-[protein] + [thioredoxin]-disulfide + H2O = L-methionyl-(R)-S-oxide-[protein] + [thioredoxin]-dithiol</text>
        <dbReference type="Rhea" id="RHEA:24164"/>
        <dbReference type="Rhea" id="RHEA-COMP:10698"/>
        <dbReference type="Rhea" id="RHEA-COMP:10700"/>
        <dbReference type="Rhea" id="RHEA-COMP:12313"/>
        <dbReference type="Rhea" id="RHEA-COMP:12314"/>
        <dbReference type="ChEBI" id="CHEBI:15377"/>
        <dbReference type="ChEBI" id="CHEBI:16044"/>
        <dbReference type="ChEBI" id="CHEBI:29950"/>
        <dbReference type="ChEBI" id="CHEBI:45764"/>
        <dbReference type="ChEBI" id="CHEBI:50058"/>
        <dbReference type="EC" id="1.8.4.12"/>
    </reaction>
</comment>
<comment type="catalytic activity">
    <reaction evidence="3 6">
        <text>L-methionyl-[protein] + [thioredoxin]-disulfide + H2O = L-methionyl-(S)-S-oxide-[protein] + [thioredoxin]-dithiol</text>
        <dbReference type="Rhea" id="RHEA:14217"/>
        <dbReference type="Rhea" id="RHEA-COMP:10698"/>
        <dbReference type="Rhea" id="RHEA-COMP:10700"/>
        <dbReference type="Rhea" id="RHEA-COMP:12313"/>
        <dbReference type="Rhea" id="RHEA-COMP:12315"/>
        <dbReference type="ChEBI" id="CHEBI:15377"/>
        <dbReference type="ChEBI" id="CHEBI:16044"/>
        <dbReference type="ChEBI" id="CHEBI:29950"/>
        <dbReference type="ChEBI" id="CHEBI:44120"/>
        <dbReference type="ChEBI" id="CHEBI:50058"/>
        <dbReference type="EC" id="1.8.4.11"/>
    </reaction>
</comment>
<evidence type="ECO:0000256" key="4">
    <source>
        <dbReference type="ARBA" id="ARBA00048488"/>
    </source>
</evidence>
<keyword evidence="2" id="KW-0511">Multifunctional enzyme</keyword>
<proteinExistence type="inferred from homology"/>
<dbReference type="SUPFAM" id="SSF55068">
    <property type="entry name" value="Peptide methionine sulfoxide reductase"/>
    <property type="match status" value="1"/>
</dbReference>
<dbReference type="NCBIfam" id="TIGR00357">
    <property type="entry name" value="peptide-methionine (R)-S-oxide reductase MsrB"/>
    <property type="match status" value="1"/>
</dbReference>
<dbReference type="Pfam" id="PF01641">
    <property type="entry name" value="SelR"/>
    <property type="match status" value="1"/>
</dbReference>
<reference evidence="8" key="1">
    <citation type="journal article" date="2020" name="mSystems">
        <title>Genome- and Community-Level Interaction Insights into Carbon Utilization and Element Cycling Functions of Hydrothermarchaeota in Hydrothermal Sediment.</title>
        <authorList>
            <person name="Zhou Z."/>
            <person name="Liu Y."/>
            <person name="Xu W."/>
            <person name="Pan J."/>
            <person name="Luo Z.H."/>
            <person name="Li M."/>
        </authorList>
    </citation>
    <scope>NUCLEOTIDE SEQUENCE [LARGE SCALE GENOMIC DNA]</scope>
    <source>
        <strain evidence="8">SpSt-464</strain>
    </source>
</reference>
<gene>
    <name evidence="6" type="primary">msrA</name>
    <name evidence="8" type="ORF">ENS15_05430</name>
</gene>
<dbReference type="EC" id="1.8.4.11" evidence="6"/>
<dbReference type="Gene3D" id="3.30.1060.10">
    <property type="entry name" value="Peptide methionine sulphoxide reductase MsrA"/>
    <property type="match status" value="1"/>
</dbReference>
<name>A0A7C3J6E6_UNCW3</name>
<dbReference type="NCBIfam" id="NF004036">
    <property type="entry name" value="PRK05508.1"/>
    <property type="match status" value="1"/>
</dbReference>
<feature type="domain" description="MsrB" evidence="7">
    <location>
        <begin position="4"/>
        <end position="124"/>
    </location>
</feature>
<dbReference type="InterPro" id="IPR036509">
    <property type="entry name" value="Met_Sox_Rdtase_MsrA_sf"/>
</dbReference>
<dbReference type="AlphaFoldDB" id="A0A7C3J6E6"/>
<comment type="function">
    <text evidence="6">Has an important function as a repair enzyme for proteins that have been inactivated by oxidation. Catalyzes the reversible oxidation-reduction of methionine sulfoxide in proteins to methionine.</text>
</comment>
<dbReference type="GO" id="GO:0033743">
    <property type="term" value="F:peptide-methionine (R)-S-oxide reductase activity"/>
    <property type="evidence" value="ECO:0007669"/>
    <property type="project" value="UniProtKB-EC"/>
</dbReference>
<dbReference type="HAMAP" id="MF_01401">
    <property type="entry name" value="MsrA"/>
    <property type="match status" value="1"/>
</dbReference>
<keyword evidence="1 6" id="KW-0560">Oxidoreductase</keyword>
<evidence type="ECO:0000256" key="2">
    <source>
        <dbReference type="ARBA" id="ARBA00023268"/>
    </source>
</evidence>
<dbReference type="NCBIfam" id="TIGR00401">
    <property type="entry name" value="msrA"/>
    <property type="match status" value="1"/>
</dbReference>
<dbReference type="InterPro" id="IPR002569">
    <property type="entry name" value="Met_Sox_Rdtase_MsrA_dom"/>
</dbReference>
<dbReference type="SUPFAM" id="SSF51316">
    <property type="entry name" value="Mss4-like"/>
    <property type="match status" value="1"/>
</dbReference>
<organism evidence="8">
    <name type="scientific">candidate division WOR-3 bacterium</name>
    <dbReference type="NCBI Taxonomy" id="2052148"/>
    <lineage>
        <taxon>Bacteria</taxon>
        <taxon>Bacteria division WOR-3</taxon>
    </lineage>
</organism>
<dbReference type="PANTHER" id="PTHR43774:SF1">
    <property type="entry name" value="PEPTIDE METHIONINE SULFOXIDE REDUCTASE MSRA 2"/>
    <property type="match status" value="1"/>
</dbReference>
<dbReference type="InterPro" id="IPR002579">
    <property type="entry name" value="Met_Sox_Rdtase_MsrB_dom"/>
</dbReference>
<comment type="caution">
    <text evidence="8">The sequence shown here is derived from an EMBL/GenBank/DDBJ whole genome shotgun (WGS) entry which is preliminary data.</text>
</comment>
<dbReference type="InterPro" id="IPR011057">
    <property type="entry name" value="Mss4-like_sf"/>
</dbReference>
<accession>A0A7C3J6E6</accession>
<evidence type="ECO:0000313" key="8">
    <source>
        <dbReference type="EMBL" id="HFK24075.1"/>
    </source>
</evidence>
<dbReference type="GO" id="GO:0008113">
    <property type="term" value="F:peptide-methionine (S)-S-oxide reductase activity"/>
    <property type="evidence" value="ECO:0007669"/>
    <property type="project" value="UniProtKB-UniRule"/>
</dbReference>
<dbReference type="PROSITE" id="PS51790">
    <property type="entry name" value="MSRB"/>
    <property type="match status" value="1"/>
</dbReference>
<comment type="catalytic activity">
    <reaction evidence="5 6">
        <text>[thioredoxin]-disulfide + L-methionine + H2O = L-methionine (S)-S-oxide + [thioredoxin]-dithiol</text>
        <dbReference type="Rhea" id="RHEA:19993"/>
        <dbReference type="Rhea" id="RHEA-COMP:10698"/>
        <dbReference type="Rhea" id="RHEA-COMP:10700"/>
        <dbReference type="ChEBI" id="CHEBI:15377"/>
        <dbReference type="ChEBI" id="CHEBI:29950"/>
        <dbReference type="ChEBI" id="CHEBI:50058"/>
        <dbReference type="ChEBI" id="CHEBI:57844"/>
        <dbReference type="ChEBI" id="CHEBI:58772"/>
        <dbReference type="EC" id="1.8.4.11"/>
    </reaction>
</comment>
<sequence>MAKNEENFRKLTPEEEFVIIHKGTERPFSGEYNDFFEKGTYYCKRCNAPLFKSEFKFKSTCGWPSFDDEIPGAVKKIPDKDGIRVEIQCANCGAHLGHIFKGEGFTKKNVRYCVNSISLLFIPEKEELKKAYFAGGCFWGVEHLFEKKEGVKDVVSGYMGGNVKNPSYEQVCSGKTGHYETVEVTYSPPEISYEELVKYFFEIHDFSQENGQGPDIGEQYKSVIFYNDDYEKETALKVIEILKSKGYKVATKLLKSSEFYRAEDYHQDYYKKHNKTPYCHFHRNIF</sequence>
<protein>
    <recommendedName>
        <fullName evidence="6">Peptide methionine sulfoxide reductase MsrA</fullName>
        <shortName evidence="6">Protein-methionine-S-oxide reductase</shortName>
        <ecNumber evidence="6">1.8.4.11</ecNumber>
    </recommendedName>
    <alternativeName>
        <fullName evidence="6">Peptide-methionine (S)-S-oxide reductase</fullName>
        <shortName evidence="6">Peptide Met(O) reductase</shortName>
    </alternativeName>
</protein>
<evidence type="ECO:0000256" key="5">
    <source>
        <dbReference type="ARBA" id="ARBA00048782"/>
    </source>
</evidence>
<dbReference type="Pfam" id="PF01625">
    <property type="entry name" value="PMSR"/>
    <property type="match status" value="1"/>
</dbReference>
<comment type="similarity">
    <text evidence="6">Belongs to the MsrA Met sulfoxide reductase family.</text>
</comment>